<comment type="function">
    <text evidence="8">An essential GTPase that binds both GDP and GTP, with rapid nucleotide exchange. Plays a role in 16S rRNA processing and 30S ribosomal subunit biogenesis and possibly also in cell cycle regulation and energy metabolism.</text>
</comment>
<dbReference type="SUPFAM" id="SSF54814">
    <property type="entry name" value="Prokaryotic type KH domain (KH-domain type II)"/>
    <property type="match status" value="1"/>
</dbReference>
<name>A0A968GBM8_9SPIO</name>
<dbReference type="GO" id="GO:0043024">
    <property type="term" value="F:ribosomal small subunit binding"/>
    <property type="evidence" value="ECO:0007669"/>
    <property type="project" value="TreeGrafter"/>
</dbReference>
<dbReference type="PROSITE" id="PS51713">
    <property type="entry name" value="G_ERA"/>
    <property type="match status" value="1"/>
</dbReference>
<evidence type="ECO:0000256" key="5">
    <source>
        <dbReference type="ARBA" id="ARBA00022741"/>
    </source>
</evidence>
<keyword evidence="3 8" id="KW-1003">Cell membrane</keyword>
<dbReference type="Pfam" id="PF01926">
    <property type="entry name" value="MMR_HSR1"/>
    <property type="match status" value="1"/>
</dbReference>
<feature type="region of interest" description="G2" evidence="9">
    <location>
        <begin position="36"/>
        <end position="40"/>
    </location>
</feature>
<sequence length="290" mass="33072">MHVGFVALIGRPSTGKSTFLNTLLQQSVAIVSATPQSTRQRIRGIYNSEHAQIIFTDTPGIHYSDKRFNKHLLNQAKLGIEEADAILYLVDVTRKPGEEETFIISLLQDLSKPVWIALNKIDKRKSSFTAEYILFFNQLFPNAPLYKISSKENIGLAELTSSIIPSLPIGPRLYPSDMYTDQEPSLRIAEIIRKYAIQSLKEEIPHALYVYAEDLEMKGSRLWARIAIVVERETQKPIIIGKGGSNLQKIRIQSLKELSTIFPYKIELNLRVKVDKDWRTNEHRLSQLLP</sequence>
<keyword evidence="6 8" id="KW-0694">RNA-binding</keyword>
<feature type="region of interest" description="G3" evidence="9">
    <location>
        <begin position="57"/>
        <end position="60"/>
    </location>
</feature>
<feature type="region of interest" description="G5" evidence="9">
    <location>
        <begin position="148"/>
        <end position="150"/>
    </location>
</feature>
<evidence type="ECO:0000256" key="9">
    <source>
        <dbReference type="PROSITE-ProRule" id="PRU01050"/>
    </source>
</evidence>
<evidence type="ECO:0000313" key="14">
    <source>
        <dbReference type="Proteomes" id="UP000752013"/>
    </source>
</evidence>
<comment type="subunit">
    <text evidence="8">Monomer.</text>
</comment>
<dbReference type="GO" id="GO:0000028">
    <property type="term" value="P:ribosomal small subunit assembly"/>
    <property type="evidence" value="ECO:0007669"/>
    <property type="project" value="TreeGrafter"/>
</dbReference>
<comment type="similarity">
    <text evidence="1 8 9 10">Belongs to the TRAFAC class TrmE-Era-EngA-EngB-Septin-like GTPase superfamily. Era GTPase family.</text>
</comment>
<dbReference type="InterPro" id="IPR027417">
    <property type="entry name" value="P-loop_NTPase"/>
</dbReference>
<evidence type="ECO:0000259" key="12">
    <source>
        <dbReference type="PROSITE" id="PS51713"/>
    </source>
</evidence>
<dbReference type="Pfam" id="PF07650">
    <property type="entry name" value="KH_2"/>
    <property type="match status" value="1"/>
</dbReference>
<dbReference type="NCBIfam" id="TIGR00436">
    <property type="entry name" value="era"/>
    <property type="match status" value="1"/>
</dbReference>
<proteinExistence type="inferred from homology"/>
<dbReference type="Gene3D" id="3.40.50.300">
    <property type="entry name" value="P-loop containing nucleotide triphosphate hydrolases"/>
    <property type="match status" value="1"/>
</dbReference>
<keyword evidence="8" id="KW-0699">rRNA-binding</keyword>
<dbReference type="GO" id="GO:0005829">
    <property type="term" value="C:cytosol"/>
    <property type="evidence" value="ECO:0007669"/>
    <property type="project" value="TreeGrafter"/>
</dbReference>
<evidence type="ECO:0000256" key="3">
    <source>
        <dbReference type="ARBA" id="ARBA00022475"/>
    </source>
</evidence>
<dbReference type="PANTHER" id="PTHR42698:SF1">
    <property type="entry name" value="GTPASE ERA, MITOCHONDRIAL"/>
    <property type="match status" value="1"/>
</dbReference>
<comment type="caution">
    <text evidence="13">The sequence shown here is derived from an EMBL/GenBank/DDBJ whole genome shotgun (WGS) entry which is preliminary data.</text>
</comment>
<dbReference type="GO" id="GO:0003924">
    <property type="term" value="F:GTPase activity"/>
    <property type="evidence" value="ECO:0007669"/>
    <property type="project" value="UniProtKB-UniRule"/>
</dbReference>
<evidence type="ECO:0000313" key="13">
    <source>
        <dbReference type="EMBL" id="NIZ46880.1"/>
    </source>
</evidence>
<dbReference type="InterPro" id="IPR005225">
    <property type="entry name" value="Small_GTP-bd"/>
</dbReference>
<dbReference type="AlphaFoldDB" id="A0A968GBM8"/>
<feature type="domain" description="KH type-2" evidence="11">
    <location>
        <begin position="200"/>
        <end position="276"/>
    </location>
</feature>
<keyword evidence="5 8" id="KW-0547">Nucleotide-binding</keyword>
<feature type="domain" description="Era-type G" evidence="12">
    <location>
        <begin position="2"/>
        <end position="169"/>
    </location>
</feature>
<dbReference type="InterPro" id="IPR005662">
    <property type="entry name" value="GTPase_Era-like"/>
</dbReference>
<evidence type="ECO:0000256" key="2">
    <source>
        <dbReference type="ARBA" id="ARBA00020484"/>
    </source>
</evidence>
<gene>
    <name evidence="8" type="primary">era</name>
    <name evidence="13" type="ORF">HCT46_02985</name>
</gene>
<feature type="region of interest" description="G1" evidence="9">
    <location>
        <begin position="10"/>
        <end position="17"/>
    </location>
</feature>
<dbReference type="InterPro" id="IPR009019">
    <property type="entry name" value="KH_sf_prok-type"/>
</dbReference>
<keyword evidence="14" id="KW-1185">Reference proteome</keyword>
<dbReference type="Proteomes" id="UP000752013">
    <property type="component" value="Unassembled WGS sequence"/>
</dbReference>
<dbReference type="Gene3D" id="3.30.300.20">
    <property type="match status" value="1"/>
</dbReference>
<dbReference type="PRINTS" id="PR00326">
    <property type="entry name" value="GTP1OBG"/>
</dbReference>
<accession>A0A968GBM8</accession>
<dbReference type="PROSITE" id="PS50823">
    <property type="entry name" value="KH_TYPE_2"/>
    <property type="match status" value="1"/>
</dbReference>
<dbReference type="GO" id="GO:0005886">
    <property type="term" value="C:plasma membrane"/>
    <property type="evidence" value="ECO:0007669"/>
    <property type="project" value="UniProtKB-SubCell"/>
</dbReference>
<evidence type="ECO:0000259" key="11">
    <source>
        <dbReference type="PROSITE" id="PS50823"/>
    </source>
</evidence>
<dbReference type="InterPro" id="IPR006073">
    <property type="entry name" value="GTP-bd"/>
</dbReference>
<dbReference type="GO" id="GO:0070181">
    <property type="term" value="F:small ribosomal subunit rRNA binding"/>
    <property type="evidence" value="ECO:0007669"/>
    <property type="project" value="UniProtKB-UniRule"/>
</dbReference>
<evidence type="ECO:0000256" key="6">
    <source>
        <dbReference type="ARBA" id="ARBA00022884"/>
    </source>
</evidence>
<dbReference type="CDD" id="cd22534">
    <property type="entry name" value="KH-II_Era"/>
    <property type="match status" value="1"/>
</dbReference>
<evidence type="ECO:0000256" key="1">
    <source>
        <dbReference type="ARBA" id="ARBA00007921"/>
    </source>
</evidence>
<feature type="region of interest" description="G4" evidence="9">
    <location>
        <begin position="119"/>
        <end position="122"/>
    </location>
</feature>
<feature type="binding site" evidence="8">
    <location>
        <begin position="119"/>
        <end position="122"/>
    </location>
    <ligand>
        <name>GTP</name>
        <dbReference type="ChEBI" id="CHEBI:37565"/>
    </ligand>
</feature>
<protein>
    <recommendedName>
        <fullName evidence="2 8">GTPase Era</fullName>
    </recommendedName>
</protein>
<organism evidence="13 14">
    <name type="scientific">Entomospira nematocerorum</name>
    <dbReference type="NCBI Taxonomy" id="2719987"/>
    <lineage>
        <taxon>Bacteria</taxon>
        <taxon>Pseudomonadati</taxon>
        <taxon>Spirochaetota</taxon>
        <taxon>Spirochaetia</taxon>
        <taxon>Spirochaetales</taxon>
        <taxon>Spirochaetaceae</taxon>
        <taxon>Entomospira</taxon>
    </lineage>
</organism>
<dbReference type="SUPFAM" id="SSF52540">
    <property type="entry name" value="P-loop containing nucleoside triphosphate hydrolases"/>
    <property type="match status" value="1"/>
</dbReference>
<keyword evidence="8" id="KW-0472">Membrane</keyword>
<dbReference type="NCBIfam" id="NF000908">
    <property type="entry name" value="PRK00089.1"/>
    <property type="match status" value="1"/>
</dbReference>
<dbReference type="InterPro" id="IPR004044">
    <property type="entry name" value="KH_dom_type_2"/>
</dbReference>
<dbReference type="HAMAP" id="MF_00367">
    <property type="entry name" value="GTPase_Era"/>
    <property type="match status" value="1"/>
</dbReference>
<evidence type="ECO:0000256" key="10">
    <source>
        <dbReference type="RuleBase" id="RU003761"/>
    </source>
</evidence>
<dbReference type="InterPro" id="IPR015946">
    <property type="entry name" value="KH_dom-like_a/b"/>
</dbReference>
<evidence type="ECO:0000256" key="4">
    <source>
        <dbReference type="ARBA" id="ARBA00022519"/>
    </source>
</evidence>
<keyword evidence="8" id="KW-0963">Cytoplasm</keyword>
<dbReference type="CDD" id="cd04163">
    <property type="entry name" value="Era"/>
    <property type="match status" value="1"/>
</dbReference>
<comment type="subcellular location">
    <subcellularLocation>
        <location evidence="8">Cytoplasm</location>
    </subcellularLocation>
    <subcellularLocation>
        <location evidence="8">Cell membrane</location>
        <topology evidence="8">Peripheral membrane protein</topology>
    </subcellularLocation>
</comment>
<keyword evidence="7 8" id="KW-0342">GTP-binding</keyword>
<keyword evidence="4" id="KW-0997">Cell inner membrane</keyword>
<feature type="binding site" evidence="8">
    <location>
        <begin position="10"/>
        <end position="17"/>
    </location>
    <ligand>
        <name>GTP</name>
        <dbReference type="ChEBI" id="CHEBI:37565"/>
    </ligand>
</feature>
<feature type="binding site" evidence="8">
    <location>
        <begin position="57"/>
        <end position="61"/>
    </location>
    <ligand>
        <name>GTP</name>
        <dbReference type="ChEBI" id="CHEBI:37565"/>
    </ligand>
</feature>
<reference evidence="13" key="1">
    <citation type="submission" date="2020-03" db="EMBL/GenBank/DDBJ databases">
        <title>Spirochaetal bacteria isolated from arthropods constitute a novel genus Entomospira genus novum within the order Spirochaetales.</title>
        <authorList>
            <person name="Grana-Miraglia L."/>
            <person name="Sikutova S."/>
            <person name="Fingerle V."/>
            <person name="Sing A."/>
            <person name="Castillo-Ramirez S."/>
            <person name="Margos G."/>
            <person name="Rudolf I."/>
        </authorList>
    </citation>
    <scope>NUCLEOTIDE SEQUENCE</scope>
    <source>
        <strain evidence="13">BR208</strain>
    </source>
</reference>
<dbReference type="NCBIfam" id="TIGR00231">
    <property type="entry name" value="small_GTP"/>
    <property type="match status" value="1"/>
</dbReference>
<evidence type="ECO:0000256" key="7">
    <source>
        <dbReference type="ARBA" id="ARBA00023134"/>
    </source>
</evidence>
<dbReference type="PANTHER" id="PTHR42698">
    <property type="entry name" value="GTPASE ERA"/>
    <property type="match status" value="1"/>
</dbReference>
<evidence type="ECO:0000256" key="8">
    <source>
        <dbReference type="HAMAP-Rule" id="MF_00367"/>
    </source>
</evidence>
<dbReference type="InterPro" id="IPR030388">
    <property type="entry name" value="G_ERA_dom"/>
</dbReference>
<dbReference type="GO" id="GO:0005525">
    <property type="term" value="F:GTP binding"/>
    <property type="evidence" value="ECO:0007669"/>
    <property type="project" value="UniProtKB-UniRule"/>
</dbReference>
<dbReference type="EMBL" id="JAATLK010000001">
    <property type="protein sequence ID" value="NIZ46880.1"/>
    <property type="molecule type" value="Genomic_DNA"/>
</dbReference>
<keyword evidence="8" id="KW-0690">Ribosome biogenesis</keyword>